<dbReference type="Pfam" id="PF04321">
    <property type="entry name" value="RmlD_sub_bind"/>
    <property type="match status" value="1"/>
</dbReference>
<feature type="domain" description="RmlD-like substrate binding" evidence="3">
    <location>
        <begin position="1"/>
        <end position="276"/>
    </location>
</feature>
<keyword evidence="2" id="KW-0521">NADP</keyword>
<dbReference type="InterPro" id="IPR005913">
    <property type="entry name" value="dTDP_dehydrorham_reduct"/>
</dbReference>
<dbReference type="Gene3D" id="3.40.50.720">
    <property type="entry name" value="NAD(P)-binding Rossmann-like Domain"/>
    <property type="match status" value="1"/>
</dbReference>
<accession>A0A511DHY7</accession>
<comment type="similarity">
    <text evidence="1 2">Belongs to the dTDP-4-dehydrorhamnose reductase family.</text>
</comment>
<dbReference type="GO" id="GO:0019305">
    <property type="term" value="P:dTDP-rhamnose biosynthetic process"/>
    <property type="evidence" value="ECO:0007669"/>
    <property type="project" value="UniProtKB-UniPathway"/>
</dbReference>
<gene>
    <name evidence="4" type="ORF">PSU4_30610</name>
</gene>
<evidence type="ECO:0000259" key="3">
    <source>
        <dbReference type="Pfam" id="PF04321"/>
    </source>
</evidence>
<comment type="caution">
    <text evidence="4">The sequence shown here is derived from an EMBL/GenBank/DDBJ whole genome shotgun (WGS) entry which is preliminary data.</text>
</comment>
<evidence type="ECO:0000256" key="2">
    <source>
        <dbReference type="RuleBase" id="RU364082"/>
    </source>
</evidence>
<dbReference type="PANTHER" id="PTHR10491">
    <property type="entry name" value="DTDP-4-DEHYDRORHAMNOSE REDUCTASE"/>
    <property type="match status" value="1"/>
</dbReference>
<keyword evidence="5" id="KW-1185">Reference proteome</keyword>
<dbReference type="CDD" id="cd05254">
    <property type="entry name" value="dTDP_HR_like_SDR_e"/>
    <property type="match status" value="1"/>
</dbReference>
<organism evidence="4 5">
    <name type="scientific">Pseudonocardia sulfidoxydans NBRC 16205</name>
    <dbReference type="NCBI Taxonomy" id="1223511"/>
    <lineage>
        <taxon>Bacteria</taxon>
        <taxon>Bacillati</taxon>
        <taxon>Actinomycetota</taxon>
        <taxon>Actinomycetes</taxon>
        <taxon>Pseudonocardiales</taxon>
        <taxon>Pseudonocardiaceae</taxon>
        <taxon>Pseudonocardia</taxon>
    </lineage>
</organism>
<dbReference type="GO" id="GO:0008831">
    <property type="term" value="F:dTDP-4-dehydrorhamnose reductase activity"/>
    <property type="evidence" value="ECO:0007669"/>
    <property type="project" value="UniProtKB-EC"/>
</dbReference>
<comment type="function">
    <text evidence="2">Catalyzes the reduction of dTDP-6-deoxy-L-lyxo-4-hexulose to yield dTDP-L-rhamnose.</text>
</comment>
<dbReference type="PRINTS" id="PR00081">
    <property type="entry name" value="GDHRDH"/>
</dbReference>
<sequence>MKVLILGAGGQVGRALAAALPGSVALARADFDITRSGGEPDWGGFDVVVNAAAHTDVDGAQTTEGRVATWRANAVGPATLADRARRHGFTLVHFSTEYVFDGAKTGAYTEDDPVAPLSAYGAAKAAGDLAVRGVETHYLLRPTWVVGEGRNFVATMLGLAGRGIAPTVVADQVGRPTFAPDIAAAVLHLLQTGAPHGTYHVTGGGEPASWAEVARAVFAAAGRDDLAVTDTTTAEYFAGKPDAAPRPLNSVLDLGKAQAAGVATPDWRTQLAGYVSRS</sequence>
<dbReference type="UniPathway" id="UPA00124"/>
<dbReference type="InterPro" id="IPR036291">
    <property type="entry name" value="NAD(P)-bd_dom_sf"/>
</dbReference>
<dbReference type="SUPFAM" id="SSF51735">
    <property type="entry name" value="NAD(P)-binding Rossmann-fold domains"/>
    <property type="match status" value="1"/>
</dbReference>
<evidence type="ECO:0000313" key="5">
    <source>
        <dbReference type="Proteomes" id="UP000321685"/>
    </source>
</evidence>
<protein>
    <recommendedName>
        <fullName evidence="2">dTDP-4-dehydrorhamnose reductase</fullName>
        <ecNumber evidence="2">1.1.1.133</ecNumber>
    </recommendedName>
</protein>
<name>A0A511DHY7_9PSEU</name>
<evidence type="ECO:0000313" key="4">
    <source>
        <dbReference type="EMBL" id="GEL24107.1"/>
    </source>
</evidence>
<reference evidence="4 5" key="1">
    <citation type="submission" date="2019-07" db="EMBL/GenBank/DDBJ databases">
        <title>Whole genome shotgun sequence of Pseudonocardia sulfidoxydans NBRC 16205.</title>
        <authorList>
            <person name="Hosoyama A."/>
            <person name="Uohara A."/>
            <person name="Ohji S."/>
            <person name="Ichikawa N."/>
        </authorList>
    </citation>
    <scope>NUCLEOTIDE SEQUENCE [LARGE SCALE GENOMIC DNA]</scope>
    <source>
        <strain evidence="4 5">NBRC 16205</strain>
    </source>
</reference>
<dbReference type="EC" id="1.1.1.133" evidence="2"/>
<dbReference type="AlphaFoldDB" id="A0A511DHY7"/>
<dbReference type="InterPro" id="IPR029903">
    <property type="entry name" value="RmlD-like-bd"/>
</dbReference>
<dbReference type="InterPro" id="IPR002347">
    <property type="entry name" value="SDR_fam"/>
</dbReference>
<evidence type="ECO:0000256" key="1">
    <source>
        <dbReference type="ARBA" id="ARBA00010944"/>
    </source>
</evidence>
<keyword evidence="2" id="KW-0560">Oxidoreductase</keyword>
<dbReference type="Gene3D" id="3.90.25.10">
    <property type="entry name" value="UDP-galactose 4-epimerase, domain 1"/>
    <property type="match status" value="1"/>
</dbReference>
<dbReference type="PANTHER" id="PTHR10491:SF4">
    <property type="entry name" value="METHIONINE ADENOSYLTRANSFERASE 2 SUBUNIT BETA"/>
    <property type="match status" value="1"/>
</dbReference>
<proteinExistence type="inferred from homology"/>
<dbReference type="RefSeq" id="WP_186816967.1">
    <property type="nucleotide sequence ID" value="NZ_BJVJ01000028.1"/>
</dbReference>
<dbReference type="Proteomes" id="UP000321685">
    <property type="component" value="Unassembled WGS sequence"/>
</dbReference>
<dbReference type="EMBL" id="BJVJ01000028">
    <property type="protein sequence ID" value="GEL24107.1"/>
    <property type="molecule type" value="Genomic_DNA"/>
</dbReference>
<comment type="pathway">
    <text evidence="2">Carbohydrate biosynthesis; dTDP-L-rhamnose biosynthesis.</text>
</comment>